<gene>
    <name evidence="2" type="ORF">GCM10023322_52360</name>
</gene>
<evidence type="ECO:0008006" key="4">
    <source>
        <dbReference type="Google" id="ProtNLM"/>
    </source>
</evidence>
<proteinExistence type="predicted"/>
<dbReference type="Proteomes" id="UP001501570">
    <property type="component" value="Unassembled WGS sequence"/>
</dbReference>
<sequence length="46" mass="5333">MAQYGGMKADDAKRLKDLERENARLKKIVADRRLDIDMLKELNRGS</sequence>
<name>A0ABP9SAX1_9ACTN</name>
<accession>A0ABP9SAX1</accession>
<comment type="caution">
    <text evidence="2">The sequence shown here is derived from an EMBL/GenBank/DDBJ whole genome shotgun (WGS) entry which is preliminary data.</text>
</comment>
<evidence type="ECO:0000313" key="3">
    <source>
        <dbReference type="Proteomes" id="UP001501570"/>
    </source>
</evidence>
<reference evidence="3" key="1">
    <citation type="journal article" date="2019" name="Int. J. Syst. Evol. Microbiol.">
        <title>The Global Catalogue of Microorganisms (GCM) 10K type strain sequencing project: providing services to taxonomists for standard genome sequencing and annotation.</title>
        <authorList>
            <consortium name="The Broad Institute Genomics Platform"/>
            <consortium name="The Broad Institute Genome Sequencing Center for Infectious Disease"/>
            <person name="Wu L."/>
            <person name="Ma J."/>
        </authorList>
    </citation>
    <scope>NUCLEOTIDE SEQUENCE [LARGE SCALE GENOMIC DNA]</scope>
    <source>
        <strain evidence="3">JCM 18304</strain>
    </source>
</reference>
<evidence type="ECO:0000313" key="2">
    <source>
        <dbReference type="EMBL" id="GAA5192530.1"/>
    </source>
</evidence>
<keyword evidence="1" id="KW-0175">Coiled coil</keyword>
<keyword evidence="3" id="KW-1185">Reference proteome</keyword>
<organism evidence="2 3">
    <name type="scientific">Rugosimonospora acidiphila</name>
    <dbReference type="NCBI Taxonomy" id="556531"/>
    <lineage>
        <taxon>Bacteria</taxon>
        <taxon>Bacillati</taxon>
        <taxon>Actinomycetota</taxon>
        <taxon>Actinomycetes</taxon>
        <taxon>Micromonosporales</taxon>
        <taxon>Micromonosporaceae</taxon>
        <taxon>Rugosimonospora</taxon>
    </lineage>
</organism>
<evidence type="ECO:0000256" key="1">
    <source>
        <dbReference type="SAM" id="Coils"/>
    </source>
</evidence>
<feature type="coiled-coil region" evidence="1">
    <location>
        <begin position="8"/>
        <end position="35"/>
    </location>
</feature>
<protein>
    <recommendedName>
        <fullName evidence="4">Transposase</fullName>
    </recommendedName>
</protein>
<dbReference type="EMBL" id="BAABJQ010000017">
    <property type="protein sequence ID" value="GAA5192530.1"/>
    <property type="molecule type" value="Genomic_DNA"/>
</dbReference>